<sequence length="130" mass="14097">MTESVVGAMRDAGHWNPLWDGVAELDPEWTESFMRTTMSTYRGGVLTPQVVELLCIAVDAACTHLYAPGVRRHMRAALDLGVEPREILEVLKLATTVGVHSINVGAPILMEELQARERASGDRGGARDGA</sequence>
<dbReference type="InterPro" id="IPR003779">
    <property type="entry name" value="CMD-like"/>
</dbReference>
<dbReference type="AlphaFoldDB" id="A0A1H4SRX1"/>
<dbReference type="STRING" id="57704.SAMN04489793_2371"/>
<dbReference type="GO" id="GO:0051920">
    <property type="term" value="F:peroxiredoxin activity"/>
    <property type="evidence" value="ECO:0007669"/>
    <property type="project" value="InterPro"/>
</dbReference>
<dbReference type="PANTHER" id="PTHR33930">
    <property type="entry name" value="ALKYL HYDROPEROXIDE REDUCTASE AHPD"/>
    <property type="match status" value="1"/>
</dbReference>
<reference evidence="3" key="1">
    <citation type="submission" date="2016-10" db="EMBL/GenBank/DDBJ databases">
        <authorList>
            <person name="Varghese N."/>
            <person name="Submissions S."/>
        </authorList>
    </citation>
    <scope>NUCLEOTIDE SEQUENCE [LARGE SCALE GENOMIC DNA]</scope>
    <source>
        <strain evidence="3">DSM 44234</strain>
    </source>
</reference>
<protein>
    <submittedName>
        <fullName evidence="2">Uncharacterized conserved protein YurZ, alkylhydroperoxidase/carboxymuconolactone decarboxylase family</fullName>
    </submittedName>
</protein>
<evidence type="ECO:0000313" key="3">
    <source>
        <dbReference type="Proteomes" id="UP000182241"/>
    </source>
</evidence>
<name>A0A1H4SRX1_TSUTY</name>
<evidence type="ECO:0000313" key="2">
    <source>
        <dbReference type="EMBL" id="SEC46800.1"/>
    </source>
</evidence>
<dbReference type="PANTHER" id="PTHR33930:SF2">
    <property type="entry name" value="BLR3452 PROTEIN"/>
    <property type="match status" value="1"/>
</dbReference>
<proteinExistence type="predicted"/>
<keyword evidence="3" id="KW-1185">Reference proteome</keyword>
<keyword evidence="2" id="KW-0575">Peroxidase</keyword>
<dbReference type="InterPro" id="IPR029032">
    <property type="entry name" value="AhpD-like"/>
</dbReference>
<dbReference type="EMBL" id="FNSA01000003">
    <property type="protein sequence ID" value="SEC46800.1"/>
    <property type="molecule type" value="Genomic_DNA"/>
</dbReference>
<evidence type="ECO:0000259" key="1">
    <source>
        <dbReference type="Pfam" id="PF02627"/>
    </source>
</evidence>
<keyword evidence="2" id="KW-0560">Oxidoreductase</keyword>
<dbReference type="Pfam" id="PF02627">
    <property type="entry name" value="CMD"/>
    <property type="match status" value="1"/>
</dbReference>
<dbReference type="SUPFAM" id="SSF69118">
    <property type="entry name" value="AhpD-like"/>
    <property type="match status" value="1"/>
</dbReference>
<gene>
    <name evidence="2" type="ORF">SAMN04489793_2371</name>
</gene>
<dbReference type="Gene3D" id="1.20.1290.10">
    <property type="entry name" value="AhpD-like"/>
    <property type="match status" value="1"/>
</dbReference>
<dbReference type="Proteomes" id="UP000182241">
    <property type="component" value="Unassembled WGS sequence"/>
</dbReference>
<feature type="domain" description="Carboxymuconolactone decarboxylase-like" evidence="1">
    <location>
        <begin position="27"/>
        <end position="96"/>
    </location>
</feature>
<accession>A0A1H4SRX1</accession>
<organism evidence="2 3">
    <name type="scientific">Tsukamurella tyrosinosolvens</name>
    <dbReference type="NCBI Taxonomy" id="57704"/>
    <lineage>
        <taxon>Bacteria</taxon>
        <taxon>Bacillati</taxon>
        <taxon>Actinomycetota</taxon>
        <taxon>Actinomycetes</taxon>
        <taxon>Mycobacteriales</taxon>
        <taxon>Tsukamurellaceae</taxon>
        <taxon>Tsukamurella</taxon>
    </lineage>
</organism>